<gene>
    <name evidence="2" type="ORF">ANE_LOCUS7633</name>
</gene>
<proteinExistence type="predicted"/>
<dbReference type="OrthoDB" id="1724197at2759"/>
<accession>A0A565B696</accession>
<protein>
    <submittedName>
        <fullName evidence="2">Uncharacterized protein</fullName>
    </submittedName>
</protein>
<comment type="caution">
    <text evidence="2">The sequence shown here is derived from an EMBL/GenBank/DDBJ whole genome shotgun (WGS) entry which is preliminary data.</text>
</comment>
<keyword evidence="1" id="KW-0472">Membrane</keyword>
<reference evidence="2" key="1">
    <citation type="submission" date="2019-07" db="EMBL/GenBank/DDBJ databases">
        <authorList>
            <person name="Dittberner H."/>
        </authorList>
    </citation>
    <scope>NUCLEOTIDE SEQUENCE [LARGE SCALE GENOMIC DNA]</scope>
</reference>
<keyword evidence="1" id="KW-0812">Transmembrane</keyword>
<dbReference type="Proteomes" id="UP000489600">
    <property type="component" value="Unassembled WGS sequence"/>
</dbReference>
<organism evidence="2 3">
    <name type="scientific">Arabis nemorensis</name>
    <dbReference type="NCBI Taxonomy" id="586526"/>
    <lineage>
        <taxon>Eukaryota</taxon>
        <taxon>Viridiplantae</taxon>
        <taxon>Streptophyta</taxon>
        <taxon>Embryophyta</taxon>
        <taxon>Tracheophyta</taxon>
        <taxon>Spermatophyta</taxon>
        <taxon>Magnoliopsida</taxon>
        <taxon>eudicotyledons</taxon>
        <taxon>Gunneridae</taxon>
        <taxon>Pentapetalae</taxon>
        <taxon>rosids</taxon>
        <taxon>malvids</taxon>
        <taxon>Brassicales</taxon>
        <taxon>Brassicaceae</taxon>
        <taxon>Arabideae</taxon>
        <taxon>Arabis</taxon>
    </lineage>
</organism>
<dbReference type="EMBL" id="CABITT030000003">
    <property type="protein sequence ID" value="VVA97188.1"/>
    <property type="molecule type" value="Genomic_DNA"/>
</dbReference>
<evidence type="ECO:0000313" key="3">
    <source>
        <dbReference type="Proteomes" id="UP000489600"/>
    </source>
</evidence>
<feature type="transmembrane region" description="Helical" evidence="1">
    <location>
        <begin position="16"/>
        <end position="38"/>
    </location>
</feature>
<dbReference type="AlphaFoldDB" id="A0A565B696"/>
<keyword evidence="3" id="KW-1185">Reference proteome</keyword>
<evidence type="ECO:0000313" key="2">
    <source>
        <dbReference type="EMBL" id="VVA97188.1"/>
    </source>
</evidence>
<keyword evidence="1" id="KW-1133">Transmembrane helix</keyword>
<sequence>MRYGVIRYSALRRLSFGFVVFMKLFLFMDVTTLLRFSWGCICRLYLSTQRLAEVFILRTGVSDFLSVFYQASITSWYTFRVDQRDAYLRLTNGYAFTSTSQIGGLAPDSRSLHFLMQEIDLRSGFAMLLYTLTV</sequence>
<evidence type="ECO:0000256" key="1">
    <source>
        <dbReference type="SAM" id="Phobius"/>
    </source>
</evidence>
<name>A0A565B696_9BRAS</name>